<evidence type="ECO:0000256" key="7">
    <source>
        <dbReference type="ARBA" id="ARBA00022989"/>
    </source>
</evidence>
<evidence type="ECO:0000256" key="2">
    <source>
        <dbReference type="ARBA" id="ARBA00022536"/>
    </source>
</evidence>
<dbReference type="InterPro" id="IPR051221">
    <property type="entry name" value="LDLR-related"/>
</dbReference>
<name>A0A183EBR1_9BILA</name>
<keyword evidence="11" id="KW-0325">Glycoprotein</keyword>
<proteinExistence type="predicted"/>
<dbReference type="WBParaSite" id="GPUH_0001842701-mRNA-1">
    <property type="protein sequence ID" value="GPUH_0001842701-mRNA-1"/>
    <property type="gene ID" value="GPUH_0001842701"/>
</dbReference>
<keyword evidence="5" id="KW-0732">Signal</keyword>
<comment type="caution">
    <text evidence="12">Lacks conserved residue(s) required for the propagation of feature annotation.</text>
</comment>
<dbReference type="Gene3D" id="4.10.400.10">
    <property type="entry name" value="Low-density Lipoprotein Receptor"/>
    <property type="match status" value="2"/>
</dbReference>
<feature type="repeat" description="LDL-receptor class B" evidence="13">
    <location>
        <begin position="54"/>
        <end position="97"/>
    </location>
</feature>
<keyword evidence="4" id="KW-0812">Transmembrane</keyword>
<accession>A0A183EBR1</accession>
<dbReference type="InterPro" id="IPR000033">
    <property type="entry name" value="LDLR_classB_rpt"/>
</dbReference>
<evidence type="ECO:0000256" key="1">
    <source>
        <dbReference type="ARBA" id="ARBA00004167"/>
    </source>
</evidence>
<protein>
    <submittedName>
        <fullName evidence="14">EGF-like domain-containing protein</fullName>
    </submittedName>
</protein>
<dbReference type="SMART" id="SM00135">
    <property type="entry name" value="LY"/>
    <property type="match status" value="2"/>
</dbReference>
<dbReference type="FunFam" id="4.10.400.10:FF:000002">
    <property type="entry name" value="Low-density lipoprotein receptor-related protein 1"/>
    <property type="match status" value="1"/>
</dbReference>
<dbReference type="InterPro" id="IPR023415">
    <property type="entry name" value="LDLR_class-A_CS"/>
</dbReference>
<dbReference type="Pfam" id="PF00057">
    <property type="entry name" value="Ldl_recept_a"/>
    <property type="match status" value="2"/>
</dbReference>
<organism evidence="14">
    <name type="scientific">Gongylonema pulchrum</name>
    <dbReference type="NCBI Taxonomy" id="637853"/>
    <lineage>
        <taxon>Eukaryota</taxon>
        <taxon>Metazoa</taxon>
        <taxon>Ecdysozoa</taxon>
        <taxon>Nematoda</taxon>
        <taxon>Chromadorea</taxon>
        <taxon>Rhabditida</taxon>
        <taxon>Spirurina</taxon>
        <taxon>Spiruromorpha</taxon>
        <taxon>Spiruroidea</taxon>
        <taxon>Gongylonematidae</taxon>
        <taxon>Gongylonema</taxon>
    </lineage>
</organism>
<feature type="disulfide bond" evidence="12">
    <location>
        <begin position="255"/>
        <end position="273"/>
    </location>
</feature>
<dbReference type="PROSITE" id="PS51120">
    <property type="entry name" value="LDLRB"/>
    <property type="match status" value="1"/>
</dbReference>
<evidence type="ECO:0000256" key="13">
    <source>
        <dbReference type="PROSITE-ProRule" id="PRU00461"/>
    </source>
</evidence>
<evidence type="ECO:0000256" key="11">
    <source>
        <dbReference type="ARBA" id="ARBA00023180"/>
    </source>
</evidence>
<keyword evidence="9 12" id="KW-1015">Disulfide bond</keyword>
<keyword evidence="2" id="KW-0245">EGF-like domain</keyword>
<dbReference type="Gene3D" id="2.120.10.30">
    <property type="entry name" value="TolB, C-terminal domain"/>
    <property type="match status" value="1"/>
</dbReference>
<keyword evidence="7" id="KW-1133">Transmembrane helix</keyword>
<evidence type="ECO:0000256" key="6">
    <source>
        <dbReference type="ARBA" id="ARBA00022737"/>
    </source>
</evidence>
<dbReference type="SUPFAM" id="SSF57424">
    <property type="entry name" value="LDL receptor-like module"/>
    <property type="match status" value="2"/>
</dbReference>
<keyword evidence="8" id="KW-0472">Membrane</keyword>
<dbReference type="PROSITE" id="PS01209">
    <property type="entry name" value="LDLRA_1"/>
    <property type="match status" value="2"/>
</dbReference>
<dbReference type="SUPFAM" id="SSF63825">
    <property type="entry name" value="YWTD domain"/>
    <property type="match status" value="1"/>
</dbReference>
<dbReference type="Pfam" id="PF00058">
    <property type="entry name" value="Ldl_recept_b"/>
    <property type="match status" value="2"/>
</dbReference>
<evidence type="ECO:0000256" key="4">
    <source>
        <dbReference type="ARBA" id="ARBA00022692"/>
    </source>
</evidence>
<evidence type="ECO:0000256" key="10">
    <source>
        <dbReference type="ARBA" id="ARBA00023170"/>
    </source>
</evidence>
<sequence>LFFADWIDSLTVGANGIALKAKIERSKLDGSERKQLISRSIHWPNGLALDYANEWLYWCDAYYDKIERVRFNGAERQVILQGRALNHPYGLAFHETFLFWSEFSESRINRLEVNRSGAVGVPITVFTDYSPLFELHIYDSNTQLPSSPCSYENAGCSQFCFSTGCNGSIGCQPFQCSCADGFHVDPSNSKLCIEEEPKGNVSSRCSVMEFECRRNRKCISHSYLCDGDDDCGDGSDEALEACADFKCPNPEQFKCSSNQCIEKVWVCDGEADCTGADDEDPQLCKGAIYVLSYSLLSNF</sequence>
<evidence type="ECO:0000256" key="3">
    <source>
        <dbReference type="ARBA" id="ARBA00022583"/>
    </source>
</evidence>
<dbReference type="InterPro" id="IPR011042">
    <property type="entry name" value="6-blade_b-propeller_TolB-like"/>
</dbReference>
<dbReference type="GO" id="GO:0006897">
    <property type="term" value="P:endocytosis"/>
    <property type="evidence" value="ECO:0007669"/>
    <property type="project" value="UniProtKB-KW"/>
</dbReference>
<dbReference type="PRINTS" id="PR00261">
    <property type="entry name" value="LDLRECEPTOR"/>
</dbReference>
<evidence type="ECO:0000256" key="5">
    <source>
        <dbReference type="ARBA" id="ARBA00022729"/>
    </source>
</evidence>
<dbReference type="AlphaFoldDB" id="A0A183EBR1"/>
<dbReference type="InterPro" id="IPR002172">
    <property type="entry name" value="LDrepeatLR_classA_rpt"/>
</dbReference>
<dbReference type="PANTHER" id="PTHR22722">
    <property type="entry name" value="LOW-DENSITY LIPOPROTEIN RECEPTOR-RELATED PROTEIN 2-RELATED"/>
    <property type="match status" value="1"/>
</dbReference>
<dbReference type="PROSITE" id="PS50068">
    <property type="entry name" value="LDLRA_2"/>
    <property type="match status" value="2"/>
</dbReference>
<reference evidence="14" key="1">
    <citation type="submission" date="2016-06" db="UniProtKB">
        <authorList>
            <consortium name="WormBaseParasite"/>
        </authorList>
    </citation>
    <scope>IDENTIFICATION</scope>
</reference>
<evidence type="ECO:0000256" key="8">
    <source>
        <dbReference type="ARBA" id="ARBA00023136"/>
    </source>
</evidence>
<keyword evidence="6" id="KW-0677">Repeat</keyword>
<keyword evidence="10" id="KW-0675">Receptor</keyword>
<keyword evidence="3" id="KW-0254">Endocytosis</keyword>
<dbReference type="GO" id="GO:0043235">
    <property type="term" value="C:receptor complex"/>
    <property type="evidence" value="ECO:0007669"/>
    <property type="project" value="TreeGrafter"/>
</dbReference>
<dbReference type="InterPro" id="IPR036055">
    <property type="entry name" value="LDL_receptor-like_sf"/>
</dbReference>
<dbReference type="SMART" id="SM00192">
    <property type="entry name" value="LDLa"/>
    <property type="match status" value="2"/>
</dbReference>
<comment type="subcellular location">
    <subcellularLocation>
        <location evidence="1">Membrane</location>
        <topology evidence="1">Single-pass membrane protein</topology>
    </subcellularLocation>
</comment>
<evidence type="ECO:0000256" key="9">
    <source>
        <dbReference type="ARBA" id="ARBA00023157"/>
    </source>
</evidence>
<evidence type="ECO:0000313" key="14">
    <source>
        <dbReference type="WBParaSite" id="GPUH_0001842701-mRNA-1"/>
    </source>
</evidence>
<dbReference type="CDD" id="cd00112">
    <property type="entry name" value="LDLa"/>
    <property type="match status" value="1"/>
</dbReference>
<dbReference type="GO" id="GO:0005886">
    <property type="term" value="C:plasma membrane"/>
    <property type="evidence" value="ECO:0007669"/>
    <property type="project" value="TreeGrafter"/>
</dbReference>
<evidence type="ECO:0000256" key="12">
    <source>
        <dbReference type="PROSITE-ProRule" id="PRU00124"/>
    </source>
</evidence>